<evidence type="ECO:0000313" key="1">
    <source>
        <dbReference type="EMBL" id="KKN56445.1"/>
    </source>
</evidence>
<reference evidence="1" key="1">
    <citation type="journal article" date="2015" name="Nature">
        <title>Complex archaea that bridge the gap between prokaryotes and eukaryotes.</title>
        <authorList>
            <person name="Spang A."/>
            <person name="Saw J.H."/>
            <person name="Jorgensen S.L."/>
            <person name="Zaremba-Niedzwiedzka K."/>
            <person name="Martijn J."/>
            <person name="Lind A.E."/>
            <person name="van Eijk R."/>
            <person name="Schleper C."/>
            <person name="Guy L."/>
            <person name="Ettema T.J."/>
        </authorList>
    </citation>
    <scope>NUCLEOTIDE SEQUENCE</scope>
</reference>
<dbReference type="AlphaFoldDB" id="A0A0F9RIY8"/>
<gene>
    <name evidence="1" type="ORF">LCGC14_0572180</name>
</gene>
<accession>A0A0F9RIY8</accession>
<comment type="caution">
    <text evidence="1">The sequence shown here is derived from an EMBL/GenBank/DDBJ whole genome shotgun (WGS) entry which is preliminary data.</text>
</comment>
<protein>
    <submittedName>
        <fullName evidence="1">Uncharacterized protein</fullName>
    </submittedName>
</protein>
<sequence>MKAKDTVMGDDNALLIDNSIQQSFIVSFYDGDEEVGRLETVDGELRFTGRADKSAELFFNHFLKGLCDQYLRGNR</sequence>
<proteinExistence type="predicted"/>
<name>A0A0F9RIY8_9ZZZZ</name>
<dbReference type="EMBL" id="LAZR01000843">
    <property type="protein sequence ID" value="KKN56445.1"/>
    <property type="molecule type" value="Genomic_DNA"/>
</dbReference>
<organism evidence="1">
    <name type="scientific">marine sediment metagenome</name>
    <dbReference type="NCBI Taxonomy" id="412755"/>
    <lineage>
        <taxon>unclassified sequences</taxon>
        <taxon>metagenomes</taxon>
        <taxon>ecological metagenomes</taxon>
    </lineage>
</organism>